<dbReference type="InterPro" id="IPR013341">
    <property type="entry name" value="Mandelate_racemase_N_dom"/>
</dbReference>
<dbReference type="Pfam" id="PF02746">
    <property type="entry name" value="MR_MLE_N"/>
    <property type="match status" value="1"/>
</dbReference>
<evidence type="ECO:0000256" key="3">
    <source>
        <dbReference type="ARBA" id="ARBA00022842"/>
    </source>
</evidence>
<proteinExistence type="predicted"/>
<evidence type="ECO:0000256" key="2">
    <source>
        <dbReference type="ARBA" id="ARBA00022723"/>
    </source>
</evidence>
<dbReference type="EMBL" id="JABBFX010000001">
    <property type="protein sequence ID" value="NML43576.1"/>
    <property type="molecule type" value="Genomic_DNA"/>
</dbReference>
<dbReference type="AlphaFoldDB" id="A0A848GY18"/>
<comment type="cofactor">
    <cofactor evidence="1">
        <name>Mg(2+)</name>
        <dbReference type="ChEBI" id="CHEBI:18420"/>
    </cofactor>
</comment>
<reference evidence="5 6" key="1">
    <citation type="submission" date="2020-04" db="EMBL/GenBank/DDBJ databases">
        <title>Ramlibacter sp. G-1-2-2 isolated from soil.</title>
        <authorList>
            <person name="Dahal R.H."/>
        </authorList>
    </citation>
    <scope>NUCLEOTIDE SEQUENCE [LARGE SCALE GENOMIC DNA]</scope>
    <source>
        <strain evidence="5 6">G-1-2-2</strain>
    </source>
</reference>
<dbReference type="SUPFAM" id="SSF51604">
    <property type="entry name" value="Enolase C-terminal domain-like"/>
    <property type="match status" value="1"/>
</dbReference>
<dbReference type="InterPro" id="IPR029017">
    <property type="entry name" value="Enolase-like_N"/>
</dbReference>
<dbReference type="GO" id="GO:0016052">
    <property type="term" value="P:carbohydrate catabolic process"/>
    <property type="evidence" value="ECO:0007669"/>
    <property type="project" value="TreeGrafter"/>
</dbReference>
<dbReference type="PROSITE" id="PS00908">
    <property type="entry name" value="MR_MLE_1"/>
    <property type="match status" value="1"/>
</dbReference>
<keyword evidence="6" id="KW-1185">Reference proteome</keyword>
<accession>A0A848GY18</accession>
<evidence type="ECO:0000313" key="5">
    <source>
        <dbReference type="EMBL" id="NML43576.1"/>
    </source>
</evidence>
<dbReference type="SMART" id="SM00922">
    <property type="entry name" value="MR_MLE"/>
    <property type="match status" value="1"/>
</dbReference>
<keyword evidence="2" id="KW-0479">Metal-binding</keyword>
<gene>
    <name evidence="5" type="ORF">HHL11_07435</name>
</gene>
<dbReference type="InterPro" id="IPR018110">
    <property type="entry name" value="Mandel_Rmase/mucon_lact_enz_CS"/>
</dbReference>
<keyword evidence="3" id="KW-0460">Magnesium</keyword>
<dbReference type="Gene3D" id="3.20.20.120">
    <property type="entry name" value="Enolase-like C-terminal domain"/>
    <property type="match status" value="1"/>
</dbReference>
<dbReference type="Proteomes" id="UP000541185">
    <property type="component" value="Unassembled WGS sequence"/>
</dbReference>
<comment type="caution">
    <text evidence="5">The sequence shown here is derived from an EMBL/GenBank/DDBJ whole genome shotgun (WGS) entry which is preliminary data.</text>
</comment>
<dbReference type="GO" id="GO:0009063">
    <property type="term" value="P:amino acid catabolic process"/>
    <property type="evidence" value="ECO:0007669"/>
    <property type="project" value="InterPro"/>
</dbReference>
<dbReference type="Gene3D" id="3.30.390.10">
    <property type="entry name" value="Enolase-like, N-terminal domain"/>
    <property type="match status" value="1"/>
</dbReference>
<name>A0A848GY18_9BURK</name>
<sequence>MKIKSIDCVRLELPPRANPTKPRRASYNQSARRAFPINKYPEFPRELRKIPGEVAGEMWVKVTAEDGTWGMGTCHWGNLVEPLVREHYAPLLVGRDCFAIEFLNDLMWRSTQRFGATGLASVARSAVDLALWDLKGKLLEVPVYSLIGGPCREAINCYATSDDLDWSMELGFKAFKVSNPVHYEEGTEGLNRLEEKIAKARETVGPDADLMFNPVMSFNVDFAARLMERLKPYRLRWIEEPLMPHDTDGLVALKKAVPTLPIATGEDHKGRHALRELVDRRCVDVIQPELRWAGGLSEALKVYTIAEAAGLTTIPHSGAGLPFGQHFHFSLPEAQLAEYWLGSDPGIPLAEAQKLPGVPVPVDGKVKPSDAPGFGIEVQEKQLVPWRA</sequence>
<dbReference type="PANTHER" id="PTHR13794:SF58">
    <property type="entry name" value="MITOCHONDRIAL ENOLASE SUPERFAMILY MEMBER 1"/>
    <property type="match status" value="1"/>
</dbReference>
<dbReference type="GO" id="GO:0000287">
    <property type="term" value="F:magnesium ion binding"/>
    <property type="evidence" value="ECO:0007669"/>
    <property type="project" value="TreeGrafter"/>
</dbReference>
<dbReference type="PANTHER" id="PTHR13794">
    <property type="entry name" value="ENOLASE SUPERFAMILY, MANDELATE RACEMASE"/>
    <property type="match status" value="1"/>
</dbReference>
<dbReference type="Pfam" id="PF13378">
    <property type="entry name" value="MR_MLE_C"/>
    <property type="match status" value="1"/>
</dbReference>
<dbReference type="SUPFAM" id="SSF54826">
    <property type="entry name" value="Enolase N-terminal domain-like"/>
    <property type="match status" value="1"/>
</dbReference>
<organism evidence="5 6">
    <name type="scientific">Ramlibacter agri</name>
    <dbReference type="NCBI Taxonomy" id="2728837"/>
    <lineage>
        <taxon>Bacteria</taxon>
        <taxon>Pseudomonadati</taxon>
        <taxon>Pseudomonadota</taxon>
        <taxon>Betaproteobacteria</taxon>
        <taxon>Burkholderiales</taxon>
        <taxon>Comamonadaceae</taxon>
        <taxon>Ramlibacter</taxon>
    </lineage>
</organism>
<dbReference type="InterPro" id="IPR036849">
    <property type="entry name" value="Enolase-like_C_sf"/>
</dbReference>
<dbReference type="GO" id="GO:0016836">
    <property type="term" value="F:hydro-lyase activity"/>
    <property type="evidence" value="ECO:0007669"/>
    <property type="project" value="TreeGrafter"/>
</dbReference>
<evidence type="ECO:0000256" key="1">
    <source>
        <dbReference type="ARBA" id="ARBA00001946"/>
    </source>
</evidence>
<evidence type="ECO:0000313" key="6">
    <source>
        <dbReference type="Proteomes" id="UP000541185"/>
    </source>
</evidence>
<feature type="domain" description="Mandelate racemase/muconate lactonizing enzyme C-terminal" evidence="4">
    <location>
        <begin position="161"/>
        <end position="260"/>
    </location>
</feature>
<dbReference type="InterPro" id="IPR046945">
    <property type="entry name" value="RHMD-like"/>
</dbReference>
<evidence type="ECO:0000259" key="4">
    <source>
        <dbReference type="SMART" id="SM00922"/>
    </source>
</evidence>
<dbReference type="InterPro" id="IPR013342">
    <property type="entry name" value="Mandelate_racemase_C"/>
</dbReference>
<dbReference type="RefSeq" id="WP_169417774.1">
    <property type="nucleotide sequence ID" value="NZ_JABBFX010000001.1"/>
</dbReference>
<protein>
    <recommendedName>
        <fullName evidence="4">Mandelate racemase/muconate lactonizing enzyme C-terminal domain-containing protein</fullName>
    </recommendedName>
</protein>
<dbReference type="InterPro" id="IPR029065">
    <property type="entry name" value="Enolase_C-like"/>
</dbReference>